<evidence type="ECO:0000313" key="1">
    <source>
        <dbReference type="EMBL" id="KIK57338.1"/>
    </source>
</evidence>
<keyword evidence="2" id="KW-1185">Reference proteome</keyword>
<accession>A0A0D0CPP9</accession>
<feature type="non-terminal residue" evidence="1">
    <location>
        <position position="96"/>
    </location>
</feature>
<reference evidence="1 2" key="1">
    <citation type="submission" date="2014-04" db="EMBL/GenBank/DDBJ databases">
        <title>Evolutionary Origins and Diversification of the Mycorrhizal Mutualists.</title>
        <authorList>
            <consortium name="DOE Joint Genome Institute"/>
            <consortium name="Mycorrhizal Genomics Consortium"/>
            <person name="Kohler A."/>
            <person name="Kuo A."/>
            <person name="Nagy L.G."/>
            <person name="Floudas D."/>
            <person name="Copeland A."/>
            <person name="Barry K.W."/>
            <person name="Cichocki N."/>
            <person name="Veneault-Fourrey C."/>
            <person name="LaButti K."/>
            <person name="Lindquist E.A."/>
            <person name="Lipzen A."/>
            <person name="Lundell T."/>
            <person name="Morin E."/>
            <person name="Murat C."/>
            <person name="Riley R."/>
            <person name="Ohm R."/>
            <person name="Sun H."/>
            <person name="Tunlid A."/>
            <person name="Henrissat B."/>
            <person name="Grigoriev I.V."/>
            <person name="Hibbett D.S."/>
            <person name="Martin F."/>
        </authorList>
    </citation>
    <scope>NUCLEOTIDE SEQUENCE [LARGE SCALE GENOMIC DNA]</scope>
    <source>
        <strain evidence="1 2">FD-317 M1</strain>
    </source>
</reference>
<protein>
    <submittedName>
        <fullName evidence="1">Uncharacterized protein</fullName>
    </submittedName>
</protein>
<dbReference type="HOGENOM" id="CLU_163773_0_0_1"/>
<organism evidence="1 2">
    <name type="scientific">Collybiopsis luxurians FD-317 M1</name>
    <dbReference type="NCBI Taxonomy" id="944289"/>
    <lineage>
        <taxon>Eukaryota</taxon>
        <taxon>Fungi</taxon>
        <taxon>Dikarya</taxon>
        <taxon>Basidiomycota</taxon>
        <taxon>Agaricomycotina</taxon>
        <taxon>Agaricomycetes</taxon>
        <taxon>Agaricomycetidae</taxon>
        <taxon>Agaricales</taxon>
        <taxon>Marasmiineae</taxon>
        <taxon>Omphalotaceae</taxon>
        <taxon>Collybiopsis</taxon>
        <taxon>Collybiopsis luxurians</taxon>
    </lineage>
</organism>
<name>A0A0D0CPP9_9AGAR</name>
<sequence>CRTGHDYIGEYYSKFVPSKNVDCPCGEQLQTQEHILRVYPRYERDRYLLRKVSDTVNLADILGSEEGIEALISFIEKSGAFTRDGSPRKEKSEPEY</sequence>
<proteinExistence type="predicted"/>
<evidence type="ECO:0000313" key="2">
    <source>
        <dbReference type="Proteomes" id="UP000053593"/>
    </source>
</evidence>
<dbReference type="OrthoDB" id="3230070at2759"/>
<dbReference type="AlphaFoldDB" id="A0A0D0CPP9"/>
<dbReference type="Proteomes" id="UP000053593">
    <property type="component" value="Unassembled WGS sequence"/>
</dbReference>
<gene>
    <name evidence="1" type="ORF">GYMLUDRAFT_122374</name>
</gene>
<dbReference type="EMBL" id="KN834791">
    <property type="protein sequence ID" value="KIK57338.1"/>
    <property type="molecule type" value="Genomic_DNA"/>
</dbReference>
<feature type="non-terminal residue" evidence="1">
    <location>
        <position position="1"/>
    </location>
</feature>